<dbReference type="RefSeq" id="WP_218286957.1">
    <property type="nucleotide sequence ID" value="NZ_CP076448.1"/>
</dbReference>
<keyword evidence="2" id="KW-0732">Signal</keyword>
<sequence>MTTRRLLLASLATLALFTAMPARAEPLVVHEPWARAALAGRNSAAYMTIENTTDTLDRLVSAASPVARVVELHTHMMDGGVMRMRPVSAIEVNPGEPAVLRPGGLHVMLIDLVRPLRAGETIPLTLRFERAGEVTVEVPVLPAGASGPGQGHGHGHGDGQSHGHSHGHDQGHRHRN</sequence>
<feature type="region of interest" description="Disordered" evidence="1">
    <location>
        <begin position="141"/>
        <end position="176"/>
    </location>
</feature>
<dbReference type="PROSITE" id="PS51318">
    <property type="entry name" value="TAT"/>
    <property type="match status" value="1"/>
</dbReference>
<dbReference type="EMBL" id="CP076448">
    <property type="protein sequence ID" value="QXM25906.1"/>
    <property type="molecule type" value="Genomic_DNA"/>
</dbReference>
<keyword evidence="4" id="KW-1185">Reference proteome</keyword>
<dbReference type="PANTHER" id="PTHR36302">
    <property type="entry name" value="BLR7088 PROTEIN"/>
    <property type="match status" value="1"/>
</dbReference>
<dbReference type="InterPro" id="IPR007410">
    <property type="entry name" value="LpqE-like"/>
</dbReference>
<dbReference type="Pfam" id="PF04314">
    <property type="entry name" value="PCuAC"/>
    <property type="match status" value="1"/>
</dbReference>
<protein>
    <submittedName>
        <fullName evidence="3">Copper chaperone PCu(A)C</fullName>
    </submittedName>
</protein>
<reference evidence="3" key="1">
    <citation type="submission" date="2021-06" db="EMBL/GenBank/DDBJ databases">
        <title>Elioraea tepida, sp. nov., a moderately thermophilic aerobic anoxygenic phototrophic bacterium isolated from an alkaline siliceous hot spring mat community in Yellowstone National Park, WY, USA.</title>
        <authorList>
            <person name="Saini M.K."/>
            <person name="Yoshida S."/>
            <person name="Sebastian A."/>
            <person name="Hirose S."/>
            <person name="Hara E."/>
            <person name="Tamaki H."/>
            <person name="Soulier N.T."/>
            <person name="Albert I."/>
            <person name="Hanada S."/>
            <person name="Bryant D.A."/>
            <person name="Tank M."/>
        </authorList>
    </citation>
    <scope>NUCLEOTIDE SEQUENCE</scope>
    <source>
        <strain evidence="3">MS-P2</strain>
    </source>
</reference>
<dbReference type="Proteomes" id="UP000694001">
    <property type="component" value="Chromosome"/>
</dbReference>
<dbReference type="KEGG" id="elio:KO353_06850"/>
<dbReference type="InterPro" id="IPR058248">
    <property type="entry name" value="Lxx211020-like"/>
</dbReference>
<evidence type="ECO:0000256" key="1">
    <source>
        <dbReference type="SAM" id="MobiDB-lite"/>
    </source>
</evidence>
<proteinExistence type="predicted"/>
<accession>A0A975U3S2</accession>
<dbReference type="InterPro" id="IPR006311">
    <property type="entry name" value="TAT_signal"/>
</dbReference>
<dbReference type="AlphaFoldDB" id="A0A975U3S2"/>
<feature type="compositionally biased region" description="Basic and acidic residues" evidence="1">
    <location>
        <begin position="155"/>
        <end position="170"/>
    </location>
</feature>
<dbReference type="PANTHER" id="PTHR36302:SF1">
    <property type="entry name" value="COPPER CHAPERONE PCU(A)C"/>
    <property type="match status" value="1"/>
</dbReference>
<evidence type="ECO:0000256" key="2">
    <source>
        <dbReference type="SAM" id="SignalP"/>
    </source>
</evidence>
<gene>
    <name evidence="3" type="ORF">KO353_06850</name>
</gene>
<evidence type="ECO:0000313" key="3">
    <source>
        <dbReference type="EMBL" id="QXM25906.1"/>
    </source>
</evidence>
<feature type="signal peptide" evidence="2">
    <location>
        <begin position="1"/>
        <end position="24"/>
    </location>
</feature>
<feature type="chain" id="PRO_5037846105" evidence="2">
    <location>
        <begin position="25"/>
        <end position="176"/>
    </location>
</feature>
<organism evidence="3 4">
    <name type="scientific">Elioraea tepida</name>
    <dbReference type="NCBI Taxonomy" id="2843330"/>
    <lineage>
        <taxon>Bacteria</taxon>
        <taxon>Pseudomonadati</taxon>
        <taxon>Pseudomonadota</taxon>
        <taxon>Alphaproteobacteria</taxon>
        <taxon>Acetobacterales</taxon>
        <taxon>Elioraeaceae</taxon>
        <taxon>Elioraea</taxon>
    </lineage>
</organism>
<name>A0A975U3S2_9PROT</name>
<evidence type="ECO:0000313" key="4">
    <source>
        <dbReference type="Proteomes" id="UP000694001"/>
    </source>
</evidence>